<sequence length="225" mass="23517">GNKVDRIPLSASFTYKITLNPDTGTRIGGTADLELWSADGVKQVDIHGFVYGYSSTWEEEVRGDLNEDFSKAHLFYSIIADRRGADGETYSATVGDVTINGNTTVGLAANTEQITAISVSPTDIDFGTITPGTAVSGDPITVTNIGQVTVSVSALLDPTGGAFQYLKLNTVSHPTSGSWNATDLGMLGLEPTKNADCGTRLAVPATYSAQGSETATLVFLATSTP</sequence>
<name>X1M1B4_9ZZZZ</name>
<gene>
    <name evidence="1" type="ORF">S06H3_33863</name>
</gene>
<dbReference type="AlphaFoldDB" id="X1M1B4"/>
<accession>X1M1B4</accession>
<feature type="non-terminal residue" evidence="1">
    <location>
        <position position="1"/>
    </location>
</feature>
<dbReference type="EMBL" id="BARV01020265">
    <property type="protein sequence ID" value="GAI25372.1"/>
    <property type="molecule type" value="Genomic_DNA"/>
</dbReference>
<protein>
    <submittedName>
        <fullName evidence="1">Uncharacterized protein</fullName>
    </submittedName>
</protein>
<evidence type="ECO:0000313" key="1">
    <source>
        <dbReference type="EMBL" id="GAI25372.1"/>
    </source>
</evidence>
<proteinExistence type="predicted"/>
<organism evidence="1">
    <name type="scientific">marine sediment metagenome</name>
    <dbReference type="NCBI Taxonomy" id="412755"/>
    <lineage>
        <taxon>unclassified sequences</taxon>
        <taxon>metagenomes</taxon>
        <taxon>ecological metagenomes</taxon>
    </lineage>
</organism>
<reference evidence="1" key="1">
    <citation type="journal article" date="2014" name="Front. Microbiol.">
        <title>High frequency of phylogenetically diverse reductive dehalogenase-homologous genes in deep subseafloor sedimentary metagenomes.</title>
        <authorList>
            <person name="Kawai M."/>
            <person name="Futagami T."/>
            <person name="Toyoda A."/>
            <person name="Takaki Y."/>
            <person name="Nishi S."/>
            <person name="Hori S."/>
            <person name="Arai W."/>
            <person name="Tsubouchi T."/>
            <person name="Morono Y."/>
            <person name="Uchiyama I."/>
            <person name="Ito T."/>
            <person name="Fujiyama A."/>
            <person name="Inagaki F."/>
            <person name="Takami H."/>
        </authorList>
    </citation>
    <scope>NUCLEOTIDE SEQUENCE</scope>
    <source>
        <strain evidence="1">Expedition CK06-06</strain>
    </source>
</reference>
<comment type="caution">
    <text evidence="1">The sequence shown here is derived from an EMBL/GenBank/DDBJ whole genome shotgun (WGS) entry which is preliminary data.</text>
</comment>